<keyword evidence="3" id="KW-1185">Reference proteome</keyword>
<dbReference type="SUPFAM" id="SSF56112">
    <property type="entry name" value="Protein kinase-like (PK-like)"/>
    <property type="match status" value="1"/>
</dbReference>
<protein>
    <recommendedName>
        <fullName evidence="1">Aminoglycoside phosphotransferase domain-containing protein</fullName>
    </recommendedName>
</protein>
<name>A0A9W9WTX9_9EURO</name>
<dbReference type="Pfam" id="PF01636">
    <property type="entry name" value="APH"/>
    <property type="match status" value="1"/>
</dbReference>
<accession>A0A9W9WTX9</accession>
<evidence type="ECO:0000259" key="1">
    <source>
        <dbReference type="Pfam" id="PF01636"/>
    </source>
</evidence>
<dbReference type="InterPro" id="IPR002575">
    <property type="entry name" value="Aminoglycoside_PTrfase"/>
</dbReference>
<evidence type="ECO:0000313" key="2">
    <source>
        <dbReference type="EMBL" id="KAJ5475193.1"/>
    </source>
</evidence>
<reference evidence="2" key="2">
    <citation type="journal article" date="2023" name="IMA Fungus">
        <title>Comparative genomic study of the Penicillium genus elucidates a diverse pangenome and 15 lateral gene transfer events.</title>
        <authorList>
            <person name="Petersen C."/>
            <person name="Sorensen T."/>
            <person name="Nielsen M.R."/>
            <person name="Sondergaard T.E."/>
            <person name="Sorensen J.L."/>
            <person name="Fitzpatrick D.A."/>
            <person name="Frisvad J.C."/>
            <person name="Nielsen K.L."/>
        </authorList>
    </citation>
    <scope>NUCLEOTIDE SEQUENCE</scope>
    <source>
        <strain evidence="2">IBT 30728</strain>
    </source>
</reference>
<dbReference type="PANTHER" id="PTHR21310">
    <property type="entry name" value="AMINOGLYCOSIDE PHOSPHOTRANSFERASE-RELATED-RELATED"/>
    <property type="match status" value="1"/>
</dbReference>
<proteinExistence type="predicted"/>
<reference evidence="2" key="1">
    <citation type="submission" date="2022-12" db="EMBL/GenBank/DDBJ databases">
        <authorList>
            <person name="Petersen C."/>
        </authorList>
    </citation>
    <scope>NUCLEOTIDE SEQUENCE</scope>
    <source>
        <strain evidence="2">IBT 30728</strain>
    </source>
</reference>
<sequence length="292" mass="33470">MDTEAICSACSWSPIRQSHCSYHSHVKLFYSAGNRGAWSLGSKLILKERENALPNNETSNIQFLTERTSIPIPQVVEEWTEDDGTHFLLTKRIPGQCLEEAWPTLSAEDKERVAKQTAEYLMQLRDLRSDRMECLGGTPLYSAFLFADDYKTGHGPLTSDDELWAEMSRSLSHVPEEARSALRRRMPSAAPYTFTHGDLTIVNLMVDKGHLAGILDWEGSGYFPVWWEFTHAGISLSAEDAEWKALLRKYLPDHTEGREFWKDFWFLRQYPDLEERGLQFLNSCGLSLPEKM</sequence>
<feature type="domain" description="Aminoglycoside phosphotransferase" evidence="1">
    <location>
        <begin position="57"/>
        <end position="260"/>
    </location>
</feature>
<dbReference type="RefSeq" id="XP_056786951.1">
    <property type="nucleotide sequence ID" value="XM_056937859.1"/>
</dbReference>
<comment type="caution">
    <text evidence="2">The sequence shown here is derived from an EMBL/GenBank/DDBJ whole genome shotgun (WGS) entry which is preliminary data.</text>
</comment>
<dbReference type="GeneID" id="81628109"/>
<dbReference type="Proteomes" id="UP001148312">
    <property type="component" value="Unassembled WGS sequence"/>
</dbReference>
<dbReference type="CDD" id="cd05120">
    <property type="entry name" value="APH_ChoK_like"/>
    <property type="match status" value="1"/>
</dbReference>
<dbReference type="InterPro" id="IPR051678">
    <property type="entry name" value="AGP_Transferase"/>
</dbReference>
<evidence type="ECO:0000313" key="3">
    <source>
        <dbReference type="Proteomes" id="UP001148312"/>
    </source>
</evidence>
<organism evidence="2 3">
    <name type="scientific">Penicillium diatomitis</name>
    <dbReference type="NCBI Taxonomy" id="2819901"/>
    <lineage>
        <taxon>Eukaryota</taxon>
        <taxon>Fungi</taxon>
        <taxon>Dikarya</taxon>
        <taxon>Ascomycota</taxon>
        <taxon>Pezizomycotina</taxon>
        <taxon>Eurotiomycetes</taxon>
        <taxon>Eurotiomycetidae</taxon>
        <taxon>Eurotiales</taxon>
        <taxon>Aspergillaceae</taxon>
        <taxon>Penicillium</taxon>
    </lineage>
</organism>
<dbReference type="Gene3D" id="3.90.1200.10">
    <property type="match status" value="1"/>
</dbReference>
<dbReference type="InterPro" id="IPR011009">
    <property type="entry name" value="Kinase-like_dom_sf"/>
</dbReference>
<gene>
    <name evidence="2" type="ORF">N7539_008259</name>
</gene>
<dbReference type="PANTHER" id="PTHR21310:SF48">
    <property type="entry name" value="AMINOGLYCOSIDE PHOSPHOTRANSFERASE DOMAIN-CONTAINING PROTEIN"/>
    <property type="match status" value="1"/>
</dbReference>
<dbReference type="EMBL" id="JAPWDQ010000012">
    <property type="protein sequence ID" value="KAJ5475193.1"/>
    <property type="molecule type" value="Genomic_DNA"/>
</dbReference>
<dbReference type="AlphaFoldDB" id="A0A9W9WTX9"/>